<dbReference type="Proteomes" id="UP000075901">
    <property type="component" value="Unassembled WGS sequence"/>
</dbReference>
<protein>
    <recommendedName>
        <fullName evidence="1">FAD/NAD(P)-binding domain-containing protein</fullName>
    </recommendedName>
</protein>
<dbReference type="EnsemblMetazoa" id="AMAM023030-RA">
    <property type="protein sequence ID" value="AMAM023030-PA"/>
    <property type="gene ID" value="AMAM023030"/>
</dbReference>
<dbReference type="InterPro" id="IPR036188">
    <property type="entry name" value="FAD/NAD-bd_sf"/>
</dbReference>
<keyword evidence="3" id="KW-1185">Reference proteome</keyword>
<dbReference type="PANTHER" id="PTHR43100:SF1">
    <property type="entry name" value="GLUTAMATE SYNTHASE [NADPH] SMALL CHAIN"/>
    <property type="match status" value="1"/>
</dbReference>
<evidence type="ECO:0000313" key="3">
    <source>
        <dbReference type="Proteomes" id="UP000075901"/>
    </source>
</evidence>
<dbReference type="Pfam" id="PF07992">
    <property type="entry name" value="Pyr_redox_2"/>
    <property type="match status" value="1"/>
</dbReference>
<dbReference type="AlphaFoldDB" id="A0A182TAP9"/>
<sequence length="166" mass="18006">VDYGHEEVRVKWGKDPRQYSTTTKEFVSDGNGTIKGVNTVQVEWTKTPTGQWSMKEVPGSEKYYPADLILLAMGFLGPEKQAPTEMNLDLDGRGNIKTTIGMYGTANPKVFAAGDCRRGQSLVVWAISEGRQAARQIDTYLMGKPSALPGPGGVIDTTRSPIAVNA</sequence>
<dbReference type="SUPFAM" id="SSF51905">
    <property type="entry name" value="FAD/NAD(P)-binding domain"/>
    <property type="match status" value="1"/>
</dbReference>
<evidence type="ECO:0000259" key="1">
    <source>
        <dbReference type="Pfam" id="PF07992"/>
    </source>
</evidence>
<dbReference type="InterPro" id="IPR051394">
    <property type="entry name" value="Glutamate_Synthase"/>
</dbReference>
<evidence type="ECO:0000313" key="2">
    <source>
        <dbReference type="EnsemblMetazoa" id="AMAM023030-PA"/>
    </source>
</evidence>
<proteinExistence type="predicted"/>
<dbReference type="PANTHER" id="PTHR43100">
    <property type="entry name" value="GLUTAMATE SYNTHASE [NADPH] SMALL CHAIN"/>
    <property type="match status" value="1"/>
</dbReference>
<dbReference type="InterPro" id="IPR023753">
    <property type="entry name" value="FAD/NAD-binding_dom"/>
</dbReference>
<reference evidence="2" key="2">
    <citation type="submission" date="2020-05" db="UniProtKB">
        <authorList>
            <consortium name="EnsemblMetazoa"/>
        </authorList>
    </citation>
    <scope>IDENTIFICATION</scope>
    <source>
        <strain evidence="2">maculatus3</strain>
    </source>
</reference>
<dbReference type="Gene3D" id="3.50.50.60">
    <property type="entry name" value="FAD/NAD(P)-binding domain"/>
    <property type="match status" value="1"/>
</dbReference>
<feature type="domain" description="FAD/NAD(P)-binding" evidence="1">
    <location>
        <begin position="53"/>
        <end position="130"/>
    </location>
</feature>
<organism evidence="2 3">
    <name type="scientific">Anopheles maculatus</name>
    <dbReference type="NCBI Taxonomy" id="74869"/>
    <lineage>
        <taxon>Eukaryota</taxon>
        <taxon>Metazoa</taxon>
        <taxon>Ecdysozoa</taxon>
        <taxon>Arthropoda</taxon>
        <taxon>Hexapoda</taxon>
        <taxon>Insecta</taxon>
        <taxon>Pterygota</taxon>
        <taxon>Neoptera</taxon>
        <taxon>Endopterygota</taxon>
        <taxon>Diptera</taxon>
        <taxon>Nematocera</taxon>
        <taxon>Culicoidea</taxon>
        <taxon>Culicidae</taxon>
        <taxon>Anophelinae</taxon>
        <taxon>Anopheles</taxon>
        <taxon>Anopheles maculatus group</taxon>
    </lineage>
</organism>
<reference evidence="3" key="1">
    <citation type="submission" date="2013-09" db="EMBL/GenBank/DDBJ databases">
        <title>The Genome Sequence of Anopheles maculatus species B.</title>
        <authorList>
            <consortium name="The Broad Institute Genomics Platform"/>
            <person name="Neafsey D.E."/>
            <person name="Besansky N."/>
            <person name="Howell P."/>
            <person name="Walton C."/>
            <person name="Young S.K."/>
            <person name="Zeng Q."/>
            <person name="Gargeya S."/>
            <person name="Fitzgerald M."/>
            <person name="Haas B."/>
            <person name="Abouelleil A."/>
            <person name="Allen A.W."/>
            <person name="Alvarado L."/>
            <person name="Arachchi H.M."/>
            <person name="Berlin A.M."/>
            <person name="Chapman S.B."/>
            <person name="Gainer-Dewar J."/>
            <person name="Goldberg J."/>
            <person name="Griggs A."/>
            <person name="Gujja S."/>
            <person name="Hansen M."/>
            <person name="Howarth C."/>
            <person name="Imamovic A."/>
            <person name="Ireland A."/>
            <person name="Larimer J."/>
            <person name="McCowan C."/>
            <person name="Murphy C."/>
            <person name="Pearson M."/>
            <person name="Poon T.W."/>
            <person name="Priest M."/>
            <person name="Roberts A."/>
            <person name="Saif S."/>
            <person name="Shea T."/>
            <person name="Sisk P."/>
            <person name="Sykes S."/>
            <person name="Wortman J."/>
            <person name="Nusbaum C."/>
            <person name="Birren B."/>
        </authorList>
    </citation>
    <scope>NUCLEOTIDE SEQUENCE [LARGE SCALE GENOMIC DNA]</scope>
    <source>
        <strain evidence="3">maculatus3</strain>
    </source>
</reference>
<dbReference type="VEuPathDB" id="VectorBase:AMAM023030"/>
<dbReference type="GO" id="GO:0016491">
    <property type="term" value="F:oxidoreductase activity"/>
    <property type="evidence" value="ECO:0007669"/>
    <property type="project" value="InterPro"/>
</dbReference>
<accession>A0A182TAP9</accession>
<name>A0A182TAP9_9DIPT</name>